<keyword evidence="1" id="KW-1133">Transmembrane helix</keyword>
<feature type="transmembrane region" description="Helical" evidence="1">
    <location>
        <begin position="110"/>
        <end position="130"/>
    </location>
</feature>
<feature type="domain" description="Chlorhexidine efflux transporter" evidence="2">
    <location>
        <begin position="104"/>
        <end position="167"/>
    </location>
</feature>
<accession>A0A653KAS8</accession>
<reference evidence="3 4" key="1">
    <citation type="submission" date="2019-10" db="EMBL/GenBank/DDBJ databases">
        <authorList>
            <person name="Karimi E."/>
        </authorList>
    </citation>
    <scope>NUCLEOTIDE SEQUENCE [LARGE SCALE GENOMIC DNA]</scope>
    <source>
        <strain evidence="3">Acinetobacter sp. 8BE</strain>
    </source>
</reference>
<evidence type="ECO:0000313" key="3">
    <source>
        <dbReference type="EMBL" id="VXA58042.1"/>
    </source>
</evidence>
<dbReference type="InterPro" id="IPR007896">
    <property type="entry name" value="BTP_bacteria"/>
</dbReference>
<feature type="transmembrane region" description="Helical" evidence="1">
    <location>
        <begin position="70"/>
        <end position="89"/>
    </location>
</feature>
<keyword evidence="1" id="KW-0812">Transmembrane</keyword>
<evidence type="ECO:0000313" key="4">
    <source>
        <dbReference type="Proteomes" id="UP000430404"/>
    </source>
</evidence>
<dbReference type="InterPro" id="IPR058208">
    <property type="entry name" value="PACE"/>
</dbReference>
<dbReference type="EMBL" id="CABWKZ010000045">
    <property type="protein sequence ID" value="VXA58042.1"/>
    <property type="molecule type" value="Genomic_DNA"/>
</dbReference>
<keyword evidence="1" id="KW-0472">Membrane</keyword>
<dbReference type="Pfam" id="PF05232">
    <property type="entry name" value="BTP"/>
    <property type="match status" value="2"/>
</dbReference>
<proteinExistence type="predicted"/>
<dbReference type="NCBIfam" id="NF033664">
    <property type="entry name" value="PACE_transport"/>
    <property type="match status" value="1"/>
</dbReference>
<dbReference type="Proteomes" id="UP000430404">
    <property type="component" value="Unassembled WGS sequence"/>
</dbReference>
<gene>
    <name evidence="3" type="ORF">ACI8B_50527</name>
</gene>
<sequence length="177" mass="20665">MINIHLSKKLKEPDWIDQYYKNKMADIQTRECYEMLISKRRLIHAISYEVILLVIIAIALSFIFSMPLEVTGILGTVMAVISVFWNMIFNHYFEKVEHKYQWERTIPVRILHAIGFEGGLMLATIPIIAYLMKMTIIEAIILDFGLTMCILVYTFIFQWGYDLVEGRFFPNAKLASS</sequence>
<feature type="domain" description="Chlorhexidine efflux transporter" evidence="2">
    <location>
        <begin position="39"/>
        <end position="98"/>
    </location>
</feature>
<name>A0A653KAS8_9GAMM</name>
<feature type="transmembrane region" description="Helical" evidence="1">
    <location>
        <begin position="136"/>
        <end position="157"/>
    </location>
</feature>
<dbReference type="NCBIfam" id="NF033663">
    <property type="entry name" value="AceI_fam_PACE"/>
    <property type="match status" value="1"/>
</dbReference>
<dbReference type="AlphaFoldDB" id="A0A653KAS8"/>
<feature type="transmembrane region" description="Helical" evidence="1">
    <location>
        <begin position="45"/>
        <end position="64"/>
    </location>
</feature>
<organism evidence="3 4">
    <name type="scientific">Acinetobacter proteolyticus</name>
    <dbReference type="NCBI Taxonomy" id="1776741"/>
    <lineage>
        <taxon>Bacteria</taxon>
        <taxon>Pseudomonadati</taxon>
        <taxon>Pseudomonadota</taxon>
        <taxon>Gammaproteobacteria</taxon>
        <taxon>Moraxellales</taxon>
        <taxon>Moraxellaceae</taxon>
        <taxon>Acinetobacter</taxon>
    </lineage>
</organism>
<protein>
    <recommendedName>
        <fullName evidence="2">Chlorhexidine efflux transporter domain-containing protein</fullName>
    </recommendedName>
</protein>
<evidence type="ECO:0000259" key="2">
    <source>
        <dbReference type="Pfam" id="PF05232"/>
    </source>
</evidence>
<evidence type="ECO:0000256" key="1">
    <source>
        <dbReference type="SAM" id="Phobius"/>
    </source>
</evidence>